<evidence type="ECO:0000259" key="2">
    <source>
        <dbReference type="PROSITE" id="PS50123"/>
    </source>
</evidence>
<dbReference type="InterPro" id="IPR050903">
    <property type="entry name" value="Bact_Chemotaxis_MeTrfase"/>
</dbReference>
<dbReference type="PRINTS" id="PR00996">
    <property type="entry name" value="CHERMTFRASE"/>
</dbReference>
<dbReference type="PANTHER" id="PTHR24422:SF10">
    <property type="entry name" value="CHEMOTAXIS PROTEIN METHYLTRANSFERASE 2"/>
    <property type="match status" value="1"/>
</dbReference>
<feature type="domain" description="CheR-type methyltransferase" evidence="2">
    <location>
        <begin position="17"/>
        <end position="250"/>
    </location>
</feature>
<dbReference type="SUPFAM" id="SSF53335">
    <property type="entry name" value="S-adenosyl-L-methionine-dependent methyltransferases"/>
    <property type="match status" value="1"/>
</dbReference>
<evidence type="ECO:0000256" key="1">
    <source>
        <dbReference type="SAM" id="MobiDB-lite"/>
    </source>
</evidence>
<dbReference type="InterPro" id="IPR011990">
    <property type="entry name" value="TPR-like_helical_dom_sf"/>
</dbReference>
<dbReference type="PROSITE" id="PS50123">
    <property type="entry name" value="CHER"/>
    <property type="match status" value="1"/>
</dbReference>
<dbReference type="SMART" id="SM00138">
    <property type="entry name" value="MeTrc"/>
    <property type="match status" value="1"/>
</dbReference>
<dbReference type="RefSeq" id="WP_169351529.1">
    <property type="nucleotide sequence ID" value="NZ_JABBJJ010000416.1"/>
</dbReference>
<evidence type="ECO:0000313" key="3">
    <source>
        <dbReference type="EMBL" id="NMO22384.1"/>
    </source>
</evidence>
<dbReference type="Gene3D" id="3.40.50.150">
    <property type="entry name" value="Vaccinia Virus protein VP39"/>
    <property type="match status" value="1"/>
</dbReference>
<dbReference type="Proteomes" id="UP000518300">
    <property type="component" value="Unassembled WGS sequence"/>
</dbReference>
<dbReference type="InterPro" id="IPR022642">
    <property type="entry name" value="CheR_C"/>
</dbReference>
<reference evidence="3 4" key="1">
    <citation type="submission" date="2020-04" db="EMBL/GenBank/DDBJ databases">
        <title>Draft genome of Pyxidicoccus fallax type strain.</title>
        <authorList>
            <person name="Whitworth D.E."/>
        </authorList>
    </citation>
    <scope>NUCLEOTIDE SEQUENCE [LARGE SCALE GENOMIC DNA]</scope>
    <source>
        <strain evidence="3 4">DSM 14698</strain>
    </source>
</reference>
<name>A0A848LYY1_9BACT</name>
<comment type="caution">
    <text evidence="3">The sequence shown here is derived from an EMBL/GenBank/DDBJ whole genome shotgun (WGS) entry which is preliminary data.</text>
</comment>
<dbReference type="SUPFAM" id="SSF48452">
    <property type="entry name" value="TPR-like"/>
    <property type="match status" value="1"/>
</dbReference>
<sequence>MSPGPWSHPGHAAVLALVEERAGLAPPSCPSATEEAISRAMARAGLTDLEAYRARLAEDSAALDDLLTELTIGETYFFRTPEHFEHLRRVVLPELNERRGPTHTLRLWSAACASGEEPYSLAVLLRDEGWSHRMSVYATDVSRGALARARQANYGEWSLRGPWEGRMRAHLRPEGRRYVLAPEIRELVRFGYLNLALDTWPSADSGIWKLDVIFCRNVLIYFNPATIEGVARRLHDALAEGGYLFTGPSDPPLGALAPLEPVLTDWGVLYRRPLPGTVVSIPAVGFAPAGRAGEAAPPVPRGDTAGDPKGSASWRSGADAPMRLPGTKASGVPGSSAPLAPPTPRTPRTPPASGSPAPDLPPASVLPVPGASPDRALRAPDAEALAAARRALDRGDWREAARRLGAEDAHPDIATMAVRTLANLDAQAAIAACAETAARHPLIAGLRYLEALLQLGQGRLADAERAARQALYLEPTLIVAWLVLGRVLRRHGDTAGALRAWREAESLCAVLAPEVPVPLADGESARALAEVARSERIRLEAALATGEDTP</sequence>
<dbReference type="Pfam" id="PF01739">
    <property type="entry name" value="CheR"/>
    <property type="match status" value="1"/>
</dbReference>
<accession>A0A848LYY1</accession>
<proteinExistence type="predicted"/>
<dbReference type="GO" id="GO:0008757">
    <property type="term" value="F:S-adenosylmethionine-dependent methyltransferase activity"/>
    <property type="evidence" value="ECO:0007669"/>
    <property type="project" value="InterPro"/>
</dbReference>
<feature type="compositionally biased region" description="Pro residues" evidence="1">
    <location>
        <begin position="339"/>
        <end position="350"/>
    </location>
</feature>
<dbReference type="Gene3D" id="1.25.40.10">
    <property type="entry name" value="Tetratricopeptide repeat domain"/>
    <property type="match status" value="1"/>
</dbReference>
<dbReference type="EMBL" id="JABBJJ010000416">
    <property type="protein sequence ID" value="NMO22384.1"/>
    <property type="molecule type" value="Genomic_DNA"/>
</dbReference>
<keyword evidence="4" id="KW-1185">Reference proteome</keyword>
<gene>
    <name evidence="3" type="ORF">HG543_47150</name>
</gene>
<dbReference type="InterPro" id="IPR029063">
    <property type="entry name" value="SAM-dependent_MTases_sf"/>
</dbReference>
<organism evidence="3 4">
    <name type="scientific">Pyxidicoccus fallax</name>
    <dbReference type="NCBI Taxonomy" id="394095"/>
    <lineage>
        <taxon>Bacteria</taxon>
        <taxon>Pseudomonadati</taxon>
        <taxon>Myxococcota</taxon>
        <taxon>Myxococcia</taxon>
        <taxon>Myxococcales</taxon>
        <taxon>Cystobacterineae</taxon>
        <taxon>Myxococcaceae</taxon>
        <taxon>Pyxidicoccus</taxon>
    </lineage>
</organism>
<evidence type="ECO:0000313" key="4">
    <source>
        <dbReference type="Proteomes" id="UP000518300"/>
    </source>
</evidence>
<feature type="region of interest" description="Disordered" evidence="1">
    <location>
        <begin position="290"/>
        <end position="376"/>
    </location>
</feature>
<protein>
    <submittedName>
        <fullName evidence="3">Chemotaxis protein CheR</fullName>
    </submittedName>
</protein>
<dbReference type="InterPro" id="IPR000780">
    <property type="entry name" value="CheR_MeTrfase"/>
</dbReference>
<dbReference type="PANTHER" id="PTHR24422">
    <property type="entry name" value="CHEMOTAXIS PROTEIN METHYLTRANSFERASE"/>
    <property type="match status" value="1"/>
</dbReference>
<dbReference type="AlphaFoldDB" id="A0A848LYY1"/>